<dbReference type="InterPro" id="IPR029479">
    <property type="entry name" value="Nitroreductase"/>
</dbReference>
<dbReference type="EMBL" id="CACRST010000007">
    <property type="protein sequence ID" value="VYS79340.1"/>
    <property type="molecule type" value="Genomic_DNA"/>
</dbReference>
<evidence type="ECO:0000256" key="1">
    <source>
        <dbReference type="ARBA" id="ARBA00008366"/>
    </source>
</evidence>
<proteinExistence type="inferred from homology"/>
<name>A0A6N2RI60_9FIRM</name>
<accession>A0A6N2RI60</accession>
<evidence type="ECO:0000256" key="5">
    <source>
        <dbReference type="PIRNR" id="PIRNR005426"/>
    </source>
</evidence>
<reference evidence="7" key="1">
    <citation type="submission" date="2019-11" db="EMBL/GenBank/DDBJ databases">
        <authorList>
            <person name="Feng L."/>
        </authorList>
    </citation>
    <scope>NUCLEOTIDE SEQUENCE</scope>
    <source>
        <strain evidence="7">BgluceraseaLFYP119</strain>
    </source>
</reference>
<dbReference type="Gene3D" id="3.40.109.10">
    <property type="entry name" value="NADH Oxidase"/>
    <property type="match status" value="1"/>
</dbReference>
<dbReference type="InterPro" id="IPR000415">
    <property type="entry name" value="Nitroreductase-like"/>
</dbReference>
<dbReference type="PIRSF" id="PIRSF005426">
    <property type="entry name" value="Frp"/>
    <property type="match status" value="1"/>
</dbReference>
<dbReference type="SUPFAM" id="SSF55469">
    <property type="entry name" value="FMN-dependent nitroreductase-like"/>
    <property type="match status" value="1"/>
</dbReference>
<evidence type="ECO:0000313" key="7">
    <source>
        <dbReference type="EMBL" id="VYS79340.1"/>
    </source>
</evidence>
<evidence type="ECO:0000256" key="4">
    <source>
        <dbReference type="ARBA" id="ARBA00023002"/>
    </source>
</evidence>
<feature type="domain" description="Nitroreductase" evidence="6">
    <location>
        <begin position="9"/>
        <end position="163"/>
    </location>
</feature>
<dbReference type="RefSeq" id="WP_317348783.1">
    <property type="nucleotide sequence ID" value="NZ_CACRST010000007.1"/>
</dbReference>
<comment type="similarity">
    <text evidence="1 5">Belongs to the flavin oxidoreductase frp family.</text>
</comment>
<keyword evidence="3 5" id="KW-0288">FMN</keyword>
<gene>
    <name evidence="7" type="primary">nfrA2</name>
    <name evidence="7" type="ORF">BGLFYP119_00608</name>
</gene>
<evidence type="ECO:0000256" key="2">
    <source>
        <dbReference type="ARBA" id="ARBA00022630"/>
    </source>
</evidence>
<keyword evidence="5" id="KW-0521">NADP</keyword>
<keyword evidence="4 5" id="KW-0560">Oxidoreductase</keyword>
<keyword evidence="2 5" id="KW-0285">Flavoprotein</keyword>
<sequence length="241" mass="28059">MNEIIKSLYERKSMRVYEDRPIPENMKDMILEAAFQAPSAGCQQLYTILDVTDQKLKEELSETCDHQPFIARAPMVLVFCADCKKWYDTYLAAGLSPRKPGAGDLMLAVTDAAIAAQNAVTAAESLGIGSCYIGDIMENCEEQRRLLNLPDYVFPAVMLVFGWPTEQQKQRPKPERFDRKHMVHTNTYRSMDQTELREMFHKRCKEKSFEQWTEAFCNRKYDSDFSREMTRSVEEYLNQFR</sequence>
<evidence type="ECO:0000256" key="3">
    <source>
        <dbReference type="ARBA" id="ARBA00022643"/>
    </source>
</evidence>
<organism evidence="7">
    <name type="scientific">Blautia glucerasea</name>
    <dbReference type="NCBI Taxonomy" id="536633"/>
    <lineage>
        <taxon>Bacteria</taxon>
        <taxon>Bacillati</taxon>
        <taxon>Bacillota</taxon>
        <taxon>Clostridia</taxon>
        <taxon>Lachnospirales</taxon>
        <taxon>Lachnospiraceae</taxon>
        <taxon>Blautia</taxon>
    </lineage>
</organism>
<evidence type="ECO:0000259" key="6">
    <source>
        <dbReference type="Pfam" id="PF00881"/>
    </source>
</evidence>
<dbReference type="PANTHER" id="PTHR43425:SF2">
    <property type="entry name" value="OXYGEN-INSENSITIVE NADPH NITROREDUCTASE"/>
    <property type="match status" value="1"/>
</dbReference>
<dbReference type="EC" id="1.5.1.39" evidence="7"/>
<protein>
    <submittedName>
        <fullName evidence="7">FMN reductase [NAD(P)H]</fullName>
        <ecNumber evidence="7">1.5.1.39</ecNumber>
    </submittedName>
</protein>
<dbReference type="PANTHER" id="PTHR43425">
    <property type="entry name" value="OXYGEN-INSENSITIVE NADPH NITROREDUCTASE"/>
    <property type="match status" value="1"/>
</dbReference>
<dbReference type="InterPro" id="IPR016446">
    <property type="entry name" value="Flavin_OxRdtase_Frp"/>
</dbReference>
<dbReference type="Pfam" id="PF00881">
    <property type="entry name" value="Nitroreductase"/>
    <property type="match status" value="1"/>
</dbReference>
<dbReference type="GO" id="GO:0008752">
    <property type="term" value="F:FMN reductase [NAD(P)H] activity"/>
    <property type="evidence" value="ECO:0007669"/>
    <property type="project" value="UniProtKB-EC"/>
</dbReference>
<dbReference type="AlphaFoldDB" id="A0A6N2RI60"/>